<evidence type="ECO:0000256" key="4">
    <source>
        <dbReference type="ARBA" id="ARBA00022679"/>
    </source>
</evidence>
<sequence length="648" mass="74342">MIRFLKAHFPLLRTLFVLIALILCIGLALSAFQRKDNHIVQLDREDWQWAPAGSFDENRSPESGWQDYTNGDVIPSHIYWIRIPLLKFGFTDPQLLIMQTGSLKAYDGKEVFYSYRLTDRRINTGVNWKMIEVPLPMPGYVDLLVGYGDHYPITAYITMGNKADLLNQILNNDLDNIILGTLLIFSGFITLGLFSTKRDKLYLYFALLAFSGGFTSLVRNLLLQVIWDNPRLGYFHDICLPLATFAFIGILKHVFPYANPRTIRFMLWLMFADTLVTILFSLANPSWYYTYMFQSFGPLFTVVFIAVSWTLWSAYRSKRDLESIWMLAGFASLSAIAVIHVYRFIVIVYVPDWINERILWVHRLPNDLLFWGLFAFVVCLIRVIMHRYTAMNRQLFEFNRSLEHVVHTRTQQLQERTEQLETAHAQLGASMRENAEALADAMILEERHRITGSVHDTVGHTLSATIIQLEAAKRLIAKDHSLAEAKLEASQGLVRRGLEDIRQSVRMLREDASYYDLHGSIGALIRETEHSTGCQVHNQIDALPSSLSTLQKRIVFQTLQEGLRFGIKHGRRAPCQFRFTLVVVEDSLRMELVHLDEHSYTARDLDPSLHAIVEHAALIGGKIRAERENAGFVLALSLPLVKADHWVI</sequence>
<feature type="transmembrane region" description="Helical" evidence="9">
    <location>
        <begin position="234"/>
        <end position="251"/>
    </location>
</feature>
<dbReference type="RefSeq" id="WP_182299178.1">
    <property type="nucleotide sequence ID" value="NZ_CP041969.1"/>
</dbReference>
<keyword evidence="4" id="KW-0808">Transferase</keyword>
<evidence type="ECO:0000256" key="5">
    <source>
        <dbReference type="ARBA" id="ARBA00022741"/>
    </source>
</evidence>
<dbReference type="InterPro" id="IPR050482">
    <property type="entry name" value="Sensor_HK_TwoCompSys"/>
</dbReference>
<dbReference type="PANTHER" id="PTHR24421:SF10">
    <property type="entry name" value="NITRATE_NITRITE SENSOR PROTEIN NARQ"/>
    <property type="match status" value="1"/>
</dbReference>
<evidence type="ECO:0000256" key="7">
    <source>
        <dbReference type="ARBA" id="ARBA00022840"/>
    </source>
</evidence>
<organism evidence="12 13">
    <name type="scientific">Cohnella cholangitidis</name>
    <dbReference type="NCBI Taxonomy" id="2598458"/>
    <lineage>
        <taxon>Bacteria</taxon>
        <taxon>Bacillati</taxon>
        <taxon>Bacillota</taxon>
        <taxon>Bacilli</taxon>
        <taxon>Bacillales</taxon>
        <taxon>Paenibacillaceae</taxon>
        <taxon>Cohnella</taxon>
    </lineage>
</organism>
<proteinExistence type="predicted"/>
<evidence type="ECO:0000256" key="8">
    <source>
        <dbReference type="ARBA" id="ARBA00023012"/>
    </source>
</evidence>
<dbReference type="GO" id="GO:0005524">
    <property type="term" value="F:ATP binding"/>
    <property type="evidence" value="ECO:0007669"/>
    <property type="project" value="UniProtKB-KW"/>
</dbReference>
<feature type="domain" description="7TM-DISM receptor extracellular" evidence="10">
    <location>
        <begin position="176"/>
        <end position="355"/>
    </location>
</feature>
<evidence type="ECO:0000259" key="10">
    <source>
        <dbReference type="Pfam" id="PF07695"/>
    </source>
</evidence>
<dbReference type="PANTHER" id="PTHR24421">
    <property type="entry name" value="NITRATE/NITRITE SENSOR PROTEIN NARX-RELATED"/>
    <property type="match status" value="1"/>
</dbReference>
<feature type="transmembrane region" description="Helical" evidence="9">
    <location>
        <begin position="201"/>
        <end position="222"/>
    </location>
</feature>
<evidence type="ECO:0000256" key="6">
    <source>
        <dbReference type="ARBA" id="ARBA00022777"/>
    </source>
</evidence>
<feature type="transmembrane region" description="Helical" evidence="9">
    <location>
        <begin position="368"/>
        <end position="385"/>
    </location>
</feature>
<feature type="transmembrane region" description="Helical" evidence="9">
    <location>
        <begin position="288"/>
        <end position="312"/>
    </location>
</feature>
<keyword evidence="6" id="KW-0418">Kinase</keyword>
<evidence type="ECO:0000256" key="2">
    <source>
        <dbReference type="ARBA" id="ARBA00012438"/>
    </source>
</evidence>
<keyword evidence="9" id="KW-0812">Transmembrane</keyword>
<feature type="transmembrane region" description="Helical" evidence="9">
    <location>
        <begin position="263"/>
        <end position="282"/>
    </location>
</feature>
<keyword evidence="3" id="KW-0597">Phosphoprotein</keyword>
<dbReference type="EMBL" id="CP041969">
    <property type="protein sequence ID" value="QMV42950.1"/>
    <property type="molecule type" value="Genomic_DNA"/>
</dbReference>
<dbReference type="KEGG" id="cchl:FPL14_18475"/>
<reference evidence="12 13" key="1">
    <citation type="submission" date="2019-07" db="EMBL/GenBank/DDBJ databases">
        <authorList>
            <person name="Kim J.K."/>
            <person name="Cheong H.-M."/>
            <person name="Choi Y."/>
            <person name="Hwang K.J."/>
            <person name="Lee S."/>
            <person name="Choi C."/>
        </authorList>
    </citation>
    <scope>NUCLEOTIDE SEQUENCE [LARGE SCALE GENOMIC DNA]</scope>
    <source>
        <strain evidence="12 13">KS 22</strain>
    </source>
</reference>
<keyword evidence="9" id="KW-1133">Transmembrane helix</keyword>
<feature type="domain" description="Signal transduction histidine kinase subgroup 3 dimerisation and phosphoacceptor" evidence="11">
    <location>
        <begin position="446"/>
        <end position="511"/>
    </location>
</feature>
<dbReference type="Pfam" id="PF07695">
    <property type="entry name" value="7TMR-DISM_7TM"/>
    <property type="match status" value="1"/>
</dbReference>
<gene>
    <name evidence="12" type="ORF">FPL14_18475</name>
</gene>
<feature type="transmembrane region" description="Helical" evidence="9">
    <location>
        <begin position="324"/>
        <end position="348"/>
    </location>
</feature>
<name>A0A7G5C166_9BACL</name>
<accession>A0A7G5C166</accession>
<dbReference type="GO" id="GO:0046983">
    <property type="term" value="F:protein dimerization activity"/>
    <property type="evidence" value="ECO:0007669"/>
    <property type="project" value="InterPro"/>
</dbReference>
<comment type="catalytic activity">
    <reaction evidence="1">
        <text>ATP + protein L-histidine = ADP + protein N-phospho-L-histidine.</text>
        <dbReference type="EC" id="2.7.13.3"/>
    </reaction>
</comment>
<evidence type="ECO:0000259" key="11">
    <source>
        <dbReference type="Pfam" id="PF07730"/>
    </source>
</evidence>
<dbReference type="Proteomes" id="UP000515679">
    <property type="component" value="Chromosome"/>
</dbReference>
<feature type="transmembrane region" description="Helical" evidence="9">
    <location>
        <begin position="177"/>
        <end position="194"/>
    </location>
</feature>
<evidence type="ECO:0000256" key="9">
    <source>
        <dbReference type="SAM" id="Phobius"/>
    </source>
</evidence>
<dbReference type="Pfam" id="PF07730">
    <property type="entry name" value="HisKA_3"/>
    <property type="match status" value="1"/>
</dbReference>
<keyword evidence="13" id="KW-1185">Reference proteome</keyword>
<protein>
    <recommendedName>
        <fullName evidence="2">histidine kinase</fullName>
        <ecNumber evidence="2">2.7.13.3</ecNumber>
    </recommendedName>
</protein>
<evidence type="ECO:0000256" key="1">
    <source>
        <dbReference type="ARBA" id="ARBA00000085"/>
    </source>
</evidence>
<dbReference type="GO" id="GO:0016020">
    <property type="term" value="C:membrane"/>
    <property type="evidence" value="ECO:0007669"/>
    <property type="project" value="InterPro"/>
</dbReference>
<keyword evidence="9" id="KW-0472">Membrane</keyword>
<dbReference type="AlphaFoldDB" id="A0A7G5C166"/>
<dbReference type="InterPro" id="IPR011712">
    <property type="entry name" value="Sig_transdc_His_kin_sub3_dim/P"/>
</dbReference>
<dbReference type="Gene3D" id="6.10.250.2870">
    <property type="match status" value="1"/>
</dbReference>
<evidence type="ECO:0000313" key="13">
    <source>
        <dbReference type="Proteomes" id="UP000515679"/>
    </source>
</evidence>
<keyword evidence="8" id="KW-0902">Two-component regulatory system</keyword>
<evidence type="ECO:0000313" key="12">
    <source>
        <dbReference type="EMBL" id="QMV42950.1"/>
    </source>
</evidence>
<evidence type="ECO:0000256" key="3">
    <source>
        <dbReference type="ARBA" id="ARBA00022553"/>
    </source>
</evidence>
<dbReference type="GO" id="GO:0000155">
    <property type="term" value="F:phosphorelay sensor kinase activity"/>
    <property type="evidence" value="ECO:0007669"/>
    <property type="project" value="InterPro"/>
</dbReference>
<keyword evidence="5" id="KW-0547">Nucleotide-binding</keyword>
<keyword evidence="7" id="KW-0067">ATP-binding</keyword>
<dbReference type="EC" id="2.7.13.3" evidence="2"/>
<dbReference type="InterPro" id="IPR011623">
    <property type="entry name" value="7TMR_DISM_rcpt_extracell_dom1"/>
</dbReference>